<dbReference type="AlphaFoldDB" id="A0A6M3LXY0"/>
<evidence type="ECO:0000313" key="1">
    <source>
        <dbReference type="EMBL" id="QJA98412.1"/>
    </source>
</evidence>
<sequence>MSKLKLKDNVRIKGNAQGTIWESGFIEDINESGYLIRYGRHGMLGCYGLGIRKQRHELELIKE</sequence>
<name>A0A6M3LXY0_9ZZZZ</name>
<organism evidence="1">
    <name type="scientific">viral metagenome</name>
    <dbReference type="NCBI Taxonomy" id="1070528"/>
    <lineage>
        <taxon>unclassified sequences</taxon>
        <taxon>metagenomes</taxon>
        <taxon>organismal metagenomes</taxon>
    </lineage>
</organism>
<proteinExistence type="predicted"/>
<dbReference type="EMBL" id="MT143578">
    <property type="protein sequence ID" value="QJA98412.1"/>
    <property type="molecule type" value="Genomic_DNA"/>
</dbReference>
<reference evidence="1" key="1">
    <citation type="submission" date="2020-03" db="EMBL/GenBank/DDBJ databases">
        <title>The deep terrestrial virosphere.</title>
        <authorList>
            <person name="Holmfeldt K."/>
            <person name="Nilsson E."/>
            <person name="Simone D."/>
            <person name="Lopez-Fernandez M."/>
            <person name="Wu X."/>
            <person name="de Brujin I."/>
            <person name="Lundin D."/>
            <person name="Andersson A."/>
            <person name="Bertilsson S."/>
            <person name="Dopson M."/>
        </authorList>
    </citation>
    <scope>NUCLEOTIDE SEQUENCE</scope>
    <source>
        <strain evidence="1">MM171A01842</strain>
    </source>
</reference>
<gene>
    <name evidence="1" type="ORF">MM171A01842_0008</name>
</gene>
<accession>A0A6M3LXY0</accession>
<protein>
    <submittedName>
        <fullName evidence="1">Uncharacterized protein</fullName>
    </submittedName>
</protein>